<accession>A0A439CN14</accession>
<evidence type="ECO:0000313" key="2">
    <source>
        <dbReference type="EMBL" id="RWA03542.1"/>
    </source>
</evidence>
<dbReference type="AlphaFoldDB" id="A0A439CN14"/>
<evidence type="ECO:0000256" key="1">
    <source>
        <dbReference type="SAM" id="MobiDB-lite"/>
    </source>
</evidence>
<name>A0A439CN14_9PEZI</name>
<dbReference type="Proteomes" id="UP000286045">
    <property type="component" value="Unassembled WGS sequence"/>
</dbReference>
<reference evidence="2 3" key="1">
    <citation type="submission" date="2018-12" db="EMBL/GenBank/DDBJ databases">
        <title>Draft genome sequence of Xylaria grammica IHI A82.</title>
        <authorList>
            <person name="Buettner E."/>
            <person name="Kellner H."/>
        </authorList>
    </citation>
    <scope>NUCLEOTIDE SEQUENCE [LARGE SCALE GENOMIC DNA]</scope>
    <source>
        <strain evidence="2 3">IHI A82</strain>
    </source>
</reference>
<proteinExistence type="predicted"/>
<gene>
    <name evidence="2" type="ORF">EKO27_g11562</name>
</gene>
<evidence type="ECO:0000313" key="3">
    <source>
        <dbReference type="Proteomes" id="UP000286045"/>
    </source>
</evidence>
<organism evidence="2 3">
    <name type="scientific">Xylaria grammica</name>
    <dbReference type="NCBI Taxonomy" id="363999"/>
    <lineage>
        <taxon>Eukaryota</taxon>
        <taxon>Fungi</taxon>
        <taxon>Dikarya</taxon>
        <taxon>Ascomycota</taxon>
        <taxon>Pezizomycotina</taxon>
        <taxon>Sordariomycetes</taxon>
        <taxon>Xylariomycetidae</taxon>
        <taxon>Xylariales</taxon>
        <taxon>Xylariaceae</taxon>
        <taxon>Xylaria</taxon>
    </lineage>
</organism>
<feature type="non-terminal residue" evidence="2">
    <location>
        <position position="1"/>
    </location>
</feature>
<comment type="caution">
    <text evidence="2">The sequence shown here is derived from an EMBL/GenBank/DDBJ whole genome shotgun (WGS) entry which is preliminary data.</text>
</comment>
<dbReference type="EMBL" id="RYZI01000759">
    <property type="protein sequence ID" value="RWA03542.1"/>
    <property type="molecule type" value="Genomic_DNA"/>
</dbReference>
<feature type="region of interest" description="Disordered" evidence="1">
    <location>
        <begin position="1"/>
        <end position="78"/>
    </location>
</feature>
<protein>
    <submittedName>
        <fullName evidence="2">Uncharacterized protein</fullName>
    </submittedName>
</protein>
<keyword evidence="3" id="KW-1185">Reference proteome</keyword>
<sequence>ETLQRGHSLNSVPEAHEEEDQHGSKYVTRKRAVSESQQALLGDSDSEGRSGRASPPRIERVEGLEDIELDVQKRRRDS</sequence>
<feature type="compositionally biased region" description="Polar residues" evidence="1">
    <location>
        <begin position="1"/>
        <end position="11"/>
    </location>
</feature>